<evidence type="ECO:0000313" key="2">
    <source>
        <dbReference type="EMBL" id="SUZ48792.1"/>
    </source>
</evidence>
<dbReference type="InterPro" id="IPR011460">
    <property type="entry name" value="Lcl_C"/>
</dbReference>
<sequence>MAESTKLNYIDNGDDTVSDTKHGIMWMKNDTWLELGRLITWHDSLELARKKNEEKFAGHDNWRIPSASEAKYLFDSETSNTDVEGCEIHIDPVFPSGCGFTTWTSQTRGAKAAMSYDFRSDYEYWLAKENDGFPSAVRLVRNDKEEDEDREFIRINKRNDGTIIDNKTGLQWKADDSYMDLDKWVTWDEARTYIIEVNRQRFAGYEDWRMPTRKEAQSIYDPANPVTDNYGDTIFLLKGFPAGAGQTSWTKTLHKTERGTAIRFHFYNGDFKWNPMGLRSHGVRAVRVFKKDS</sequence>
<dbReference type="AlphaFoldDB" id="A0A381N2E7"/>
<name>A0A381N2E7_9ZZZZ</name>
<dbReference type="PANTHER" id="PTHR35812">
    <property type="entry name" value="LIPOPROTEIN"/>
    <property type="match status" value="1"/>
</dbReference>
<protein>
    <recommendedName>
        <fullName evidence="1">Lcl C-terminal domain-containing protein</fullName>
    </recommendedName>
</protein>
<dbReference type="Pfam" id="PF07603">
    <property type="entry name" value="Lcl_C"/>
    <property type="match status" value="2"/>
</dbReference>
<accession>A0A381N2E7</accession>
<feature type="domain" description="Lcl C-terminal" evidence="1">
    <location>
        <begin position="161"/>
        <end position="287"/>
    </location>
</feature>
<feature type="domain" description="Lcl C-terminal" evidence="1">
    <location>
        <begin position="16"/>
        <end position="141"/>
    </location>
</feature>
<evidence type="ECO:0000259" key="1">
    <source>
        <dbReference type="Pfam" id="PF07603"/>
    </source>
</evidence>
<dbReference type="PANTHER" id="PTHR35812:SF1">
    <property type="entry name" value="LIPOPROTEIN"/>
    <property type="match status" value="1"/>
</dbReference>
<reference evidence="2" key="1">
    <citation type="submission" date="2018-05" db="EMBL/GenBank/DDBJ databases">
        <authorList>
            <person name="Lanie J.A."/>
            <person name="Ng W.-L."/>
            <person name="Kazmierczak K.M."/>
            <person name="Andrzejewski T.M."/>
            <person name="Davidsen T.M."/>
            <person name="Wayne K.J."/>
            <person name="Tettelin H."/>
            <person name="Glass J.I."/>
            <person name="Rusch D."/>
            <person name="Podicherti R."/>
            <person name="Tsui H.-C.T."/>
            <person name="Winkler M.E."/>
        </authorList>
    </citation>
    <scope>NUCLEOTIDE SEQUENCE</scope>
</reference>
<organism evidence="2">
    <name type="scientific">marine metagenome</name>
    <dbReference type="NCBI Taxonomy" id="408172"/>
    <lineage>
        <taxon>unclassified sequences</taxon>
        <taxon>metagenomes</taxon>
        <taxon>ecological metagenomes</taxon>
    </lineage>
</organism>
<dbReference type="EMBL" id="UINC01000086">
    <property type="protein sequence ID" value="SUZ48792.1"/>
    <property type="molecule type" value="Genomic_DNA"/>
</dbReference>
<gene>
    <name evidence="2" type="ORF">METZ01_LOCUS1646</name>
</gene>
<proteinExistence type="predicted"/>